<keyword evidence="5" id="KW-1185">Reference proteome</keyword>
<sequence>MNHLILYAHPNPNSFNHAILETVQSELAHQGHEVRVRDLYQLKFNPVLSGDDFVAFQQNRLPADIAEEQQHITWAEHIVVIYPVWWAGLPAILKGYIDRVFSYGFAYKYGEQGNIEQLLNGKAALLISTHGNSEENYRQNGMYEAMKKTSDYGIFEFVGMKVLAHSFPASVTTVDDAARKSMLSEVQQLLKQLHA</sequence>
<comment type="caution">
    <text evidence="4">The sequence shown here is derived from an EMBL/GenBank/DDBJ whole genome shotgun (WGS) entry which is preliminary data.</text>
</comment>
<dbReference type="Proteomes" id="UP001199916">
    <property type="component" value="Unassembled WGS sequence"/>
</dbReference>
<dbReference type="PANTHER" id="PTHR10204">
    <property type="entry name" value="NAD P H OXIDOREDUCTASE-RELATED"/>
    <property type="match status" value="1"/>
</dbReference>
<dbReference type="InterPro" id="IPR051545">
    <property type="entry name" value="NAD(P)H_dehydrogenase_qn"/>
</dbReference>
<gene>
    <name evidence="4" type="ORF">LQV63_01515</name>
</gene>
<evidence type="ECO:0000313" key="4">
    <source>
        <dbReference type="EMBL" id="MCE5167996.1"/>
    </source>
</evidence>
<dbReference type="EMBL" id="JAJNBZ010000001">
    <property type="protein sequence ID" value="MCE5167996.1"/>
    <property type="molecule type" value="Genomic_DNA"/>
</dbReference>
<accession>A0ABS8Y8D0</accession>
<evidence type="ECO:0000259" key="3">
    <source>
        <dbReference type="Pfam" id="PF02525"/>
    </source>
</evidence>
<dbReference type="RefSeq" id="WP_233695414.1">
    <property type="nucleotide sequence ID" value="NZ_JAJNBZ010000001.1"/>
</dbReference>
<name>A0ABS8Y8D0_9BACL</name>
<evidence type="ECO:0000256" key="1">
    <source>
        <dbReference type="ARBA" id="ARBA00006252"/>
    </source>
</evidence>
<dbReference type="SUPFAM" id="SSF52218">
    <property type="entry name" value="Flavoproteins"/>
    <property type="match status" value="1"/>
</dbReference>
<dbReference type="InterPro" id="IPR029039">
    <property type="entry name" value="Flavoprotein-like_sf"/>
</dbReference>
<evidence type="ECO:0000256" key="2">
    <source>
        <dbReference type="ARBA" id="ARBA00023002"/>
    </source>
</evidence>
<comment type="similarity">
    <text evidence="1">Belongs to the NAD(P)H dehydrogenase (quinone) family.</text>
</comment>
<keyword evidence="2" id="KW-0560">Oxidoreductase</keyword>
<dbReference type="Gene3D" id="3.40.50.360">
    <property type="match status" value="1"/>
</dbReference>
<dbReference type="PANTHER" id="PTHR10204:SF34">
    <property type="entry name" value="NAD(P)H DEHYDROGENASE [QUINONE] 1 ISOFORM 1"/>
    <property type="match status" value="1"/>
</dbReference>
<feature type="domain" description="Flavodoxin-like fold" evidence="3">
    <location>
        <begin position="1"/>
        <end position="188"/>
    </location>
</feature>
<protein>
    <submittedName>
        <fullName evidence="4">NAD(P)H-dependent oxidoreductase</fullName>
    </submittedName>
</protein>
<organism evidence="4 5">
    <name type="scientific">Paenibacillus profundus</name>
    <dbReference type="NCBI Taxonomy" id="1173085"/>
    <lineage>
        <taxon>Bacteria</taxon>
        <taxon>Bacillati</taxon>
        <taxon>Bacillota</taxon>
        <taxon>Bacilli</taxon>
        <taxon>Bacillales</taxon>
        <taxon>Paenibacillaceae</taxon>
        <taxon>Paenibacillus</taxon>
    </lineage>
</organism>
<reference evidence="4 5" key="1">
    <citation type="submission" date="2021-11" db="EMBL/GenBank/DDBJ databases">
        <title>Draft genome sequence of Paenibacillus profundus YoMME, a new Gram-positive bacteria with exoelectrogenic properties.</title>
        <authorList>
            <person name="Hubenova Y."/>
            <person name="Hubenova E."/>
            <person name="Manasiev Y."/>
            <person name="Peykov S."/>
            <person name="Mitov M."/>
        </authorList>
    </citation>
    <scope>NUCLEOTIDE SEQUENCE [LARGE SCALE GENOMIC DNA]</scope>
    <source>
        <strain evidence="4 5">YoMME</strain>
    </source>
</reference>
<evidence type="ECO:0000313" key="5">
    <source>
        <dbReference type="Proteomes" id="UP001199916"/>
    </source>
</evidence>
<dbReference type="Pfam" id="PF02525">
    <property type="entry name" value="Flavodoxin_2"/>
    <property type="match status" value="1"/>
</dbReference>
<proteinExistence type="inferred from homology"/>
<dbReference type="InterPro" id="IPR003680">
    <property type="entry name" value="Flavodoxin_fold"/>
</dbReference>